<evidence type="ECO:0000313" key="4">
    <source>
        <dbReference type="Proteomes" id="UP000054537"/>
    </source>
</evidence>
<keyword evidence="4" id="KW-1185">Reference proteome</keyword>
<dbReference type="AlphaFoldDB" id="A0A0A6UJM9"/>
<feature type="compositionally biased region" description="Pro residues" evidence="1">
    <location>
        <begin position="24"/>
        <end position="35"/>
    </location>
</feature>
<protein>
    <submittedName>
        <fullName evidence="3">Peptidase M6 immune inhibitor A</fullName>
    </submittedName>
</protein>
<accession>A0A0A6UJM9</accession>
<dbReference type="STRING" id="1869.MB27_23710"/>
<sequence length="720" mass="77943">MTRTLFASFAAITASIPLLAGPAPAAPPTTPPPGPSTSEAPMTGPAMPFDNPGMPFDESGTPFGGSVGPFETETRKPDLDRLTFEGQPLPIASYEPRPSARTIAETPPIGTVRSWAGLNEIDGDVYRKDYTLRGVGKHIEVWVAKDIAFPEGDCRKDSTEITDAQVTGLVDEFDRTIYPRETKAFSTPPARSGKNAGLPGDFTGAGDRTVTLIDNIRDDNYFDFPKRQTYISGFFSEQLNELFDRNVITIDAFDWAHRTGEEPRHEPADDVCTSRPARPRMYESTFAHEWQHLLAYYTDPDEEVWVSEGLADYAQTLTGYVDPAIGVHHRGFDNHVICYQGFGNVTTNYNPNPRNCGGPSNSLNLWSEGEPDEILADYGIAYSFMVYLRDRFGSKIHTTLHKDKANHGLAGLAAALPKGVDLSDVLHDFQVMTLVDKIVDERGGMVKGAARGRVTAGSLDSIVNLDNPAAYGRPGAAPNGADFVRLPRGFRTVGFDGAKALPATPLAWTVDAGMLFSGNTPNTDAAAVRPVQVPTADPVLRFKTTYGLEEKFDYGYVTVSADGGKTYQMVKGDRTVAGPLGAAITGKAANVTLGYDLKAYAGKHVLIGFRYVSDNAVSIGGWHLSNVKVGATPLGGDSLDGWKSPTQIRPTPVDNWNVTLVGLAPRRAKVVPLADFAEVRRFPKVVAIVSYDEPTGTVTQYAPYTLKVDGKPYIPTVKTP</sequence>
<dbReference type="Proteomes" id="UP000054537">
    <property type="component" value="Unassembled WGS sequence"/>
</dbReference>
<comment type="caution">
    <text evidence="3">The sequence shown here is derived from an EMBL/GenBank/DDBJ whole genome shotgun (WGS) entry which is preliminary data.</text>
</comment>
<keyword evidence="2" id="KW-0732">Signal</keyword>
<proteinExistence type="predicted"/>
<organism evidence="3 4">
    <name type="scientific">Actinoplanes utahensis</name>
    <dbReference type="NCBI Taxonomy" id="1869"/>
    <lineage>
        <taxon>Bacteria</taxon>
        <taxon>Bacillati</taxon>
        <taxon>Actinomycetota</taxon>
        <taxon>Actinomycetes</taxon>
        <taxon>Micromonosporales</taxon>
        <taxon>Micromonosporaceae</taxon>
        <taxon>Actinoplanes</taxon>
    </lineage>
</organism>
<feature type="chain" id="PRO_5002022557" evidence="2">
    <location>
        <begin position="26"/>
        <end position="720"/>
    </location>
</feature>
<evidence type="ECO:0000256" key="1">
    <source>
        <dbReference type="SAM" id="MobiDB-lite"/>
    </source>
</evidence>
<name>A0A0A6UJM9_ACTUT</name>
<gene>
    <name evidence="3" type="ORF">MB27_23710</name>
</gene>
<dbReference type="eggNOG" id="COG4412">
    <property type="taxonomic scope" value="Bacteria"/>
</dbReference>
<evidence type="ECO:0000313" key="3">
    <source>
        <dbReference type="EMBL" id="KHD75273.1"/>
    </source>
</evidence>
<feature type="signal peptide" evidence="2">
    <location>
        <begin position="1"/>
        <end position="25"/>
    </location>
</feature>
<feature type="region of interest" description="Disordered" evidence="1">
    <location>
        <begin position="19"/>
        <end position="79"/>
    </location>
</feature>
<reference evidence="3 4" key="1">
    <citation type="submission" date="2014-10" db="EMBL/GenBank/DDBJ databases">
        <title>Draft genome sequence of Actinoplanes utahensis NRRL 12052.</title>
        <authorList>
            <person name="Velasco-Bucheli B."/>
            <person name="del Cerro C."/>
            <person name="Hormigo D."/>
            <person name="Garcia J.L."/>
            <person name="Acebal C."/>
            <person name="Arroyo M."/>
            <person name="de la Mata I."/>
        </authorList>
    </citation>
    <scope>NUCLEOTIDE SEQUENCE [LARGE SCALE GENOMIC DNA]</scope>
    <source>
        <strain evidence="3 4">NRRL 12052</strain>
    </source>
</reference>
<dbReference type="EMBL" id="JRTT01000029">
    <property type="protein sequence ID" value="KHD75273.1"/>
    <property type="molecule type" value="Genomic_DNA"/>
</dbReference>
<evidence type="ECO:0000256" key="2">
    <source>
        <dbReference type="SAM" id="SignalP"/>
    </source>
</evidence>
<dbReference type="Pfam" id="PF20773">
    <property type="entry name" value="InhA-like_MAM"/>
    <property type="match status" value="1"/>
</dbReference>